<keyword evidence="2 4" id="KW-0472">Membrane</keyword>
<dbReference type="GO" id="GO:0005102">
    <property type="term" value="F:signaling receptor binding"/>
    <property type="evidence" value="ECO:0007669"/>
    <property type="project" value="TreeGrafter"/>
</dbReference>
<feature type="transmembrane region" description="Helical" evidence="4">
    <location>
        <begin position="130"/>
        <end position="153"/>
    </location>
</feature>
<dbReference type="Proteomes" id="UP000250572">
    <property type="component" value="Unassembled WGS sequence"/>
</dbReference>
<proteinExistence type="predicted"/>
<evidence type="ECO:0000256" key="2">
    <source>
        <dbReference type="ARBA" id="ARBA00023136"/>
    </source>
</evidence>
<keyword evidence="8" id="KW-1185">Reference proteome</keyword>
<comment type="subcellular location">
    <subcellularLocation>
        <location evidence="1">Membrane</location>
    </subcellularLocation>
</comment>
<evidence type="ECO:0000259" key="6">
    <source>
        <dbReference type="PROSITE" id="PS50835"/>
    </source>
</evidence>
<keyword evidence="4" id="KW-1133">Transmembrane helix</keyword>
<accession>A0A315W2R0</accession>
<keyword evidence="4" id="KW-0812">Transmembrane</keyword>
<dbReference type="GO" id="GO:0009897">
    <property type="term" value="C:external side of plasma membrane"/>
    <property type="evidence" value="ECO:0007669"/>
    <property type="project" value="TreeGrafter"/>
</dbReference>
<dbReference type="InterPro" id="IPR007110">
    <property type="entry name" value="Ig-like_dom"/>
</dbReference>
<dbReference type="InterPro" id="IPR013106">
    <property type="entry name" value="Ig_V-set"/>
</dbReference>
<dbReference type="InterPro" id="IPR003598">
    <property type="entry name" value="Ig_sub2"/>
</dbReference>
<dbReference type="SMART" id="SM00406">
    <property type="entry name" value="IGv"/>
    <property type="match status" value="4"/>
</dbReference>
<dbReference type="AlphaFoldDB" id="A0A315W2R0"/>
<dbReference type="PANTHER" id="PTHR24100">
    <property type="entry name" value="BUTYROPHILIN"/>
    <property type="match status" value="1"/>
</dbReference>
<dbReference type="Pfam" id="PF07686">
    <property type="entry name" value="V-set"/>
    <property type="match status" value="2"/>
</dbReference>
<evidence type="ECO:0000313" key="7">
    <source>
        <dbReference type="EMBL" id="PWA29953.1"/>
    </source>
</evidence>
<dbReference type="InterPro" id="IPR036179">
    <property type="entry name" value="Ig-like_dom_sf"/>
</dbReference>
<dbReference type="Gene3D" id="2.60.40.10">
    <property type="entry name" value="Immunoglobulins"/>
    <property type="match status" value="6"/>
</dbReference>
<sequence length="742" mass="85742">MMITVLGILLHMSLQVSAVEMFEGQSILLFCEFQTFELDRPTVKWSRSDLSPPIVHQLQEEGDQLKDQNQIYTGRTSMTTDALETGDLSLKLTNLQTSDTGTYSCTVRNVKGEWRVRDEELLVKELFPSWAKALLVLFVLVLTVAAGIILYCFRHRLRQELKVEMQEEKMVEVLSGEECVLLPCKMVGHLPKDVKVKWVDAGNRMVHVYQNGSDQSEEQDQLYRNRTKVKKDLRKTGDFSLTLRHPTYEDNNVYTCSVHSWLRNIQMMKQVQLEVKIQQVVVDSGAESVLLPWRTKVHLEGNGKVEWRDRENEVVHVYQNGSVQPGEQGLYYRNRTEMNEDPLNTGDLSLTLKYPEVSDGYTCRVYSSDGEILLEKQIELEVKDHEVEVEDGVESVLLPFKEILELLAGDRVEWKRYDPEPPIKVHVYQIGSDHPGERSRLYRNRTIMDVDLLKTGDLSLTLRCPTKRDSGDYQCVVLRKEKILRVKYFSLKVKVQQVKVESGIQSVLLPCRTKVHLPEDAIVEWKDRDDNIVHVYEDGSDQPTEQNPAYRSRTKMEEDLLKTGDLSLTLRCPEFSDDYTCRVYSSDGEILMEKQVQLHVKDHEVEVEDGVESVLLPFKETLELLAGDRVEWKRYEPEPVRNVHVYQNGSVQTTDQDQFYRTRTIMDSDLLQTGDLSLTLTWPTKRDSGKYGCKVLRQQKVLKKKWFHLKVKPGTVQIQVQPEDIRTSRSGELIPLMVNQSV</sequence>
<gene>
    <name evidence="7" type="ORF">CCH79_00009759</name>
</gene>
<dbReference type="EMBL" id="NHOQ01000466">
    <property type="protein sequence ID" value="PWA29953.1"/>
    <property type="molecule type" value="Genomic_DNA"/>
</dbReference>
<feature type="chain" id="PRO_5016354702" description="Ig-like domain-containing protein" evidence="5">
    <location>
        <begin position="19"/>
        <end position="742"/>
    </location>
</feature>
<dbReference type="InterPro" id="IPR003599">
    <property type="entry name" value="Ig_sub"/>
</dbReference>
<name>A0A315W2R0_GAMAF</name>
<keyword evidence="5" id="KW-0732">Signal</keyword>
<feature type="domain" description="Ig-like" evidence="6">
    <location>
        <begin position="159"/>
        <end position="274"/>
    </location>
</feature>
<dbReference type="PROSITE" id="PS50835">
    <property type="entry name" value="IG_LIKE"/>
    <property type="match status" value="3"/>
</dbReference>
<dbReference type="SUPFAM" id="SSF48726">
    <property type="entry name" value="Immunoglobulin"/>
    <property type="match status" value="5"/>
</dbReference>
<dbReference type="InterPro" id="IPR050504">
    <property type="entry name" value="IgSF_BTN/MOG"/>
</dbReference>
<dbReference type="GO" id="GO:0050852">
    <property type="term" value="P:T cell receptor signaling pathway"/>
    <property type="evidence" value="ECO:0007669"/>
    <property type="project" value="TreeGrafter"/>
</dbReference>
<evidence type="ECO:0000313" key="8">
    <source>
        <dbReference type="Proteomes" id="UP000250572"/>
    </source>
</evidence>
<dbReference type="SMART" id="SM00409">
    <property type="entry name" value="IG"/>
    <property type="match status" value="5"/>
</dbReference>
<evidence type="ECO:0000256" key="4">
    <source>
        <dbReference type="SAM" id="Phobius"/>
    </source>
</evidence>
<dbReference type="SMART" id="SM00408">
    <property type="entry name" value="IGc2"/>
    <property type="match status" value="1"/>
</dbReference>
<evidence type="ECO:0000256" key="1">
    <source>
        <dbReference type="ARBA" id="ARBA00004370"/>
    </source>
</evidence>
<evidence type="ECO:0000256" key="3">
    <source>
        <dbReference type="ARBA" id="ARBA00023319"/>
    </source>
</evidence>
<dbReference type="InterPro" id="IPR013783">
    <property type="entry name" value="Ig-like_fold"/>
</dbReference>
<dbReference type="GO" id="GO:0001817">
    <property type="term" value="P:regulation of cytokine production"/>
    <property type="evidence" value="ECO:0007669"/>
    <property type="project" value="TreeGrafter"/>
</dbReference>
<feature type="domain" description="Ig-like" evidence="6">
    <location>
        <begin position="1"/>
        <end position="123"/>
    </location>
</feature>
<feature type="signal peptide" evidence="5">
    <location>
        <begin position="1"/>
        <end position="18"/>
    </location>
</feature>
<reference evidence="7 8" key="1">
    <citation type="journal article" date="2018" name="G3 (Bethesda)">
        <title>A High-Quality Reference Genome for the Invasive Mosquitofish Gambusia affinis Using a Chicago Library.</title>
        <authorList>
            <person name="Hoffberg S.L."/>
            <person name="Troendle N.J."/>
            <person name="Glenn T.C."/>
            <person name="Mahmud O."/>
            <person name="Louha S."/>
            <person name="Chalopin D."/>
            <person name="Bennetzen J.L."/>
            <person name="Mauricio R."/>
        </authorList>
    </citation>
    <scope>NUCLEOTIDE SEQUENCE [LARGE SCALE GENOMIC DNA]</scope>
    <source>
        <strain evidence="7">NE01/NJP1002.9</strain>
        <tissue evidence="7">Muscle</tissue>
    </source>
</reference>
<feature type="domain" description="Ig-like" evidence="6">
    <location>
        <begin position="481"/>
        <end position="597"/>
    </location>
</feature>
<evidence type="ECO:0000256" key="5">
    <source>
        <dbReference type="SAM" id="SignalP"/>
    </source>
</evidence>
<organism evidence="7 8">
    <name type="scientific">Gambusia affinis</name>
    <name type="common">Western mosquitofish</name>
    <name type="synonym">Heterandria affinis</name>
    <dbReference type="NCBI Taxonomy" id="33528"/>
    <lineage>
        <taxon>Eukaryota</taxon>
        <taxon>Metazoa</taxon>
        <taxon>Chordata</taxon>
        <taxon>Craniata</taxon>
        <taxon>Vertebrata</taxon>
        <taxon>Euteleostomi</taxon>
        <taxon>Actinopterygii</taxon>
        <taxon>Neopterygii</taxon>
        <taxon>Teleostei</taxon>
        <taxon>Neoteleostei</taxon>
        <taxon>Acanthomorphata</taxon>
        <taxon>Ovalentaria</taxon>
        <taxon>Atherinomorphae</taxon>
        <taxon>Cyprinodontiformes</taxon>
        <taxon>Poeciliidae</taxon>
        <taxon>Poeciliinae</taxon>
        <taxon>Gambusia</taxon>
    </lineage>
</organism>
<comment type="caution">
    <text evidence="7">The sequence shown here is derived from an EMBL/GenBank/DDBJ whole genome shotgun (WGS) entry which is preliminary data.</text>
</comment>
<keyword evidence="3" id="KW-0393">Immunoglobulin domain</keyword>
<protein>
    <recommendedName>
        <fullName evidence="6">Ig-like domain-containing protein</fullName>
    </recommendedName>
</protein>